<sequence>MNNSAANQTPGKKPPWRCRFPESEQTLPWLSMLLDAYAIIDKGVAHAIKKEIKKHKTSLACKNNCASCCRTHTDIPVYPHEMTGIYWFAAEQMPQTARTALRGRILSPPTDASCPFLIDASCSIHPLRPTACRQFNVFNKPCAEGEDPFFTRRKDVLTPIQEFTDKAFYTVLPFYGITAESEKNKAIKSKIIHTQAKNLKAFKWFALLKAMDDFDNRQ</sequence>
<dbReference type="Proteomes" id="UP000060487">
    <property type="component" value="Unassembled WGS sequence"/>
</dbReference>
<name>A0ABR5SES0_9BACT</name>
<evidence type="ECO:0000313" key="1">
    <source>
        <dbReference type="EMBL" id="KWT85031.1"/>
    </source>
</evidence>
<protein>
    <recommendedName>
        <fullName evidence="3">YkgJ family cysteine cluster protein</fullName>
    </recommendedName>
</protein>
<dbReference type="RefSeq" id="WP_236861638.1">
    <property type="nucleotide sequence ID" value="NZ_LNQR01000066.1"/>
</dbReference>
<dbReference type="Pfam" id="PF03692">
    <property type="entry name" value="CxxCxxCC"/>
    <property type="match status" value="1"/>
</dbReference>
<organism evidence="1 2">
    <name type="scientific">Candidatus Magnetominusculus xianensis</name>
    <dbReference type="NCBI Taxonomy" id="1748249"/>
    <lineage>
        <taxon>Bacteria</taxon>
        <taxon>Pseudomonadati</taxon>
        <taxon>Nitrospirota</taxon>
        <taxon>Nitrospiria</taxon>
        <taxon>Nitrospirales</taxon>
        <taxon>Nitrospiraceae</taxon>
        <taxon>Candidatus Magnetominusculus</taxon>
    </lineage>
</organism>
<gene>
    <name evidence="1" type="ORF">ASN18_1849</name>
</gene>
<accession>A0ABR5SES0</accession>
<comment type="caution">
    <text evidence="1">The sequence shown here is derived from an EMBL/GenBank/DDBJ whole genome shotgun (WGS) entry which is preliminary data.</text>
</comment>
<dbReference type="InterPro" id="IPR005358">
    <property type="entry name" value="Puta_zinc/iron-chelating_dom"/>
</dbReference>
<proteinExistence type="predicted"/>
<reference evidence="1 2" key="1">
    <citation type="submission" date="2015-11" db="EMBL/GenBank/DDBJ databases">
        <authorList>
            <person name="Lin W."/>
        </authorList>
    </citation>
    <scope>NUCLEOTIDE SEQUENCE [LARGE SCALE GENOMIC DNA]</scope>
    <source>
        <strain evidence="1 2">HCH-1</strain>
    </source>
</reference>
<keyword evidence="2" id="KW-1185">Reference proteome</keyword>
<evidence type="ECO:0000313" key="2">
    <source>
        <dbReference type="Proteomes" id="UP000060487"/>
    </source>
</evidence>
<dbReference type="EMBL" id="LNQR01000066">
    <property type="protein sequence ID" value="KWT85031.1"/>
    <property type="molecule type" value="Genomic_DNA"/>
</dbReference>
<evidence type="ECO:0008006" key="3">
    <source>
        <dbReference type="Google" id="ProtNLM"/>
    </source>
</evidence>